<protein>
    <submittedName>
        <fullName evidence="2">Uncharacterized protein</fullName>
    </submittedName>
</protein>
<feature type="transmembrane region" description="Helical" evidence="1">
    <location>
        <begin position="87"/>
        <end position="108"/>
    </location>
</feature>
<dbReference type="Proteomes" id="UP001231915">
    <property type="component" value="Unassembled WGS sequence"/>
</dbReference>
<keyword evidence="1" id="KW-1133">Transmembrane helix</keyword>
<name>A0ABT7EJM7_9GAMM</name>
<keyword evidence="1" id="KW-0472">Membrane</keyword>
<dbReference type="RefSeq" id="WP_284136998.1">
    <property type="nucleotide sequence ID" value="NZ_JASJUT010000003.1"/>
</dbReference>
<evidence type="ECO:0000313" key="2">
    <source>
        <dbReference type="EMBL" id="MDK2595235.1"/>
    </source>
</evidence>
<keyword evidence="1" id="KW-0812">Transmembrane</keyword>
<feature type="transmembrane region" description="Helical" evidence="1">
    <location>
        <begin position="48"/>
        <end position="67"/>
    </location>
</feature>
<accession>A0ABT7EJM7</accession>
<reference evidence="2 3" key="1">
    <citation type="submission" date="2023-05" db="EMBL/GenBank/DDBJ databases">
        <title>Pseudoalteromonas ardens sp. nov., Pseudoalteromonas obscura sp. nov., and Pseudoalteromonas umbrosa sp. nov., isolated from the coral Montipora capitata.</title>
        <authorList>
            <person name="Thomas E.M."/>
            <person name="Smith E.M."/>
            <person name="Papke E."/>
            <person name="Shlafstein M.D."/>
            <person name="Oline D.K."/>
            <person name="Videau P."/>
            <person name="Saw J.H."/>
            <person name="Strangman W.K."/>
            <person name="Ushijima B."/>
        </authorList>
    </citation>
    <scope>NUCLEOTIDE SEQUENCE [LARGE SCALE GENOMIC DNA]</scope>
    <source>
        <strain evidence="2 3">P94</strain>
    </source>
</reference>
<sequence length="185" mass="21095">MNDILGLVDWVIKALEVFIVAFFLVKFRQHKWSLLFGGKRSLRSIEDHELHSCFIAALCVVVFHNIGGVLGGQLLVMEMEKLELRRVYYFIMIMNSFFCAAAIFLFHLIRKCTFSKTAKLCLYLAVVTTSLCFIQLVARGIYDFDGLSPFYKVAVNVTNIVVLCVVAIYPIKQIKKIKKKSAKEA</sequence>
<keyword evidence="3" id="KW-1185">Reference proteome</keyword>
<feature type="transmembrane region" description="Helical" evidence="1">
    <location>
        <begin position="6"/>
        <end position="27"/>
    </location>
</feature>
<proteinExistence type="predicted"/>
<dbReference type="EMBL" id="JASJUT010000003">
    <property type="protein sequence ID" value="MDK2595235.1"/>
    <property type="molecule type" value="Genomic_DNA"/>
</dbReference>
<feature type="transmembrane region" description="Helical" evidence="1">
    <location>
        <begin position="150"/>
        <end position="171"/>
    </location>
</feature>
<feature type="transmembrane region" description="Helical" evidence="1">
    <location>
        <begin position="120"/>
        <end position="138"/>
    </location>
</feature>
<evidence type="ECO:0000256" key="1">
    <source>
        <dbReference type="SAM" id="Phobius"/>
    </source>
</evidence>
<evidence type="ECO:0000313" key="3">
    <source>
        <dbReference type="Proteomes" id="UP001231915"/>
    </source>
</evidence>
<comment type="caution">
    <text evidence="2">The sequence shown here is derived from an EMBL/GenBank/DDBJ whole genome shotgun (WGS) entry which is preliminary data.</text>
</comment>
<gene>
    <name evidence="2" type="ORF">QNM18_09295</name>
</gene>
<organism evidence="2 3">
    <name type="scientific">Pseudoalteromonas obscura</name>
    <dbReference type="NCBI Taxonomy" id="3048491"/>
    <lineage>
        <taxon>Bacteria</taxon>
        <taxon>Pseudomonadati</taxon>
        <taxon>Pseudomonadota</taxon>
        <taxon>Gammaproteobacteria</taxon>
        <taxon>Alteromonadales</taxon>
        <taxon>Pseudoalteromonadaceae</taxon>
        <taxon>Pseudoalteromonas</taxon>
    </lineage>
</organism>